<comment type="subcellular location">
    <subcellularLocation>
        <location evidence="3">Cytoplasm</location>
    </subcellularLocation>
</comment>
<evidence type="ECO:0000256" key="3">
    <source>
        <dbReference type="ARBA" id="ARBA00004496"/>
    </source>
</evidence>
<keyword evidence="11" id="KW-0584">Phenylalanine biosynthesis</keyword>
<dbReference type="CDD" id="cd04905">
    <property type="entry name" value="ACT_CM-PDT"/>
    <property type="match status" value="1"/>
</dbReference>
<sequence length="354" mass="39230">MAELDDLRGRIDAVDRGLVDLLVERLHLAMSIGRAKERSGLSFYDPERERIVLDRILEQAAGRYPASKLRAVYREIISVARTEQAAETILVHGTRGSLSHQAAWMRFGGSATFQMATREDDLFARLDEGTCAYAVVSLEGQSLEASLDRFDPFLHTSAQIFGAITVRPRLGLYGPTSESDGARIFAPPSILVQASRWIADRQPRPIVQVTPTLDEALVRARADGGTVLAHPIVEWLEGWVALEQGLEDFPESKRRFFILSRRESPATGRDRTSLLAVLANRTGALHEVTSILARHRINLAWIEPKSTQLGSWDHLFLLEVDGHREEPALLAALGELRAISLALRVLGSYPAEDA</sequence>
<proteinExistence type="predicted"/>
<dbReference type="InterPro" id="IPR002701">
    <property type="entry name" value="CM_II_prokaryot"/>
</dbReference>
<evidence type="ECO:0000256" key="14">
    <source>
        <dbReference type="ARBA" id="ARBA00023268"/>
    </source>
</evidence>
<keyword evidence="10" id="KW-0057">Aromatic amino acid biosynthesis</keyword>
<keyword evidence="8" id="KW-0963">Cytoplasm</keyword>
<keyword evidence="12 21" id="KW-0413">Isomerase</keyword>
<feature type="domain" description="Chorismate mutase" evidence="18">
    <location>
        <begin position="1"/>
        <end position="88"/>
    </location>
</feature>
<gene>
    <name evidence="21" type="ORF">KC729_10600</name>
</gene>
<evidence type="ECO:0000256" key="9">
    <source>
        <dbReference type="ARBA" id="ARBA00022605"/>
    </source>
</evidence>
<organism evidence="21 22">
    <name type="scientific">Eiseniibacteriota bacterium</name>
    <dbReference type="NCBI Taxonomy" id="2212470"/>
    <lineage>
        <taxon>Bacteria</taxon>
        <taxon>Candidatus Eiseniibacteriota</taxon>
    </lineage>
</organism>
<dbReference type="PANTHER" id="PTHR21022">
    <property type="entry name" value="PREPHENATE DEHYDRATASE P PROTEIN"/>
    <property type="match status" value="1"/>
</dbReference>
<evidence type="ECO:0000256" key="8">
    <source>
        <dbReference type="ARBA" id="ARBA00022490"/>
    </source>
</evidence>
<evidence type="ECO:0000256" key="1">
    <source>
        <dbReference type="ARBA" id="ARBA00000824"/>
    </source>
</evidence>
<dbReference type="GO" id="GO:0009094">
    <property type="term" value="P:L-phenylalanine biosynthetic process"/>
    <property type="evidence" value="ECO:0007669"/>
    <property type="project" value="UniProtKB-KW"/>
</dbReference>
<evidence type="ECO:0000259" key="18">
    <source>
        <dbReference type="PROSITE" id="PS51168"/>
    </source>
</evidence>
<dbReference type="Gene3D" id="3.30.70.260">
    <property type="match status" value="1"/>
</dbReference>
<feature type="domain" description="Prephenate dehydratase" evidence="19">
    <location>
        <begin position="88"/>
        <end position="261"/>
    </location>
</feature>
<dbReference type="InterPro" id="IPR008242">
    <property type="entry name" value="Chor_mutase/pphenate_deHydtase"/>
</dbReference>
<evidence type="ECO:0000259" key="20">
    <source>
        <dbReference type="PROSITE" id="PS51671"/>
    </source>
</evidence>
<comment type="catalytic activity">
    <reaction evidence="1">
        <text>chorismate = prephenate</text>
        <dbReference type="Rhea" id="RHEA:13897"/>
        <dbReference type="ChEBI" id="CHEBI:29748"/>
        <dbReference type="ChEBI" id="CHEBI:29934"/>
        <dbReference type="EC" id="5.4.99.5"/>
    </reaction>
</comment>
<dbReference type="SUPFAM" id="SSF48600">
    <property type="entry name" value="Chorismate mutase II"/>
    <property type="match status" value="1"/>
</dbReference>
<protein>
    <recommendedName>
        <fullName evidence="7">Bifunctional chorismate mutase/prephenate dehydratase</fullName>
        <ecNumber evidence="6">4.2.1.51</ecNumber>
    </recommendedName>
    <alternativeName>
        <fullName evidence="16">Chorismate mutase-prephenate dehydratase</fullName>
    </alternativeName>
    <alternativeName>
        <fullName evidence="15">p-protein</fullName>
    </alternativeName>
</protein>
<comment type="function">
    <text evidence="2">Catalyzes the Claisen rearrangement of chorismate to prephenate and the decarboxylation/dehydration of prephenate to phenylpyruvate.</text>
</comment>
<evidence type="ECO:0000256" key="10">
    <source>
        <dbReference type="ARBA" id="ARBA00023141"/>
    </source>
</evidence>
<evidence type="ECO:0000256" key="7">
    <source>
        <dbReference type="ARBA" id="ARBA00014401"/>
    </source>
</evidence>
<dbReference type="Gene3D" id="1.20.59.10">
    <property type="entry name" value="Chorismate mutase"/>
    <property type="match status" value="1"/>
</dbReference>
<evidence type="ECO:0000256" key="17">
    <source>
        <dbReference type="ARBA" id="ARBA00047848"/>
    </source>
</evidence>
<dbReference type="EC" id="4.2.1.51" evidence="6"/>
<dbReference type="InterPro" id="IPR045865">
    <property type="entry name" value="ACT-like_dom_sf"/>
</dbReference>
<dbReference type="SMART" id="SM00830">
    <property type="entry name" value="CM_2"/>
    <property type="match status" value="1"/>
</dbReference>
<dbReference type="GO" id="GO:0005737">
    <property type="term" value="C:cytoplasm"/>
    <property type="evidence" value="ECO:0007669"/>
    <property type="project" value="UniProtKB-SubCell"/>
</dbReference>
<dbReference type="PROSITE" id="PS51168">
    <property type="entry name" value="CHORISMATE_MUT_2"/>
    <property type="match status" value="1"/>
</dbReference>
<dbReference type="InterPro" id="IPR036263">
    <property type="entry name" value="Chorismate_II_sf"/>
</dbReference>
<dbReference type="SUPFAM" id="SSF55021">
    <property type="entry name" value="ACT-like"/>
    <property type="match status" value="1"/>
</dbReference>
<evidence type="ECO:0000256" key="12">
    <source>
        <dbReference type="ARBA" id="ARBA00023235"/>
    </source>
</evidence>
<reference evidence="21" key="2">
    <citation type="journal article" date="2021" name="Microbiome">
        <title>Successional dynamics and alternative stable states in a saline activated sludge microbial community over 9 years.</title>
        <authorList>
            <person name="Wang Y."/>
            <person name="Ye J."/>
            <person name="Ju F."/>
            <person name="Liu L."/>
            <person name="Boyd J.A."/>
            <person name="Deng Y."/>
            <person name="Parks D.H."/>
            <person name="Jiang X."/>
            <person name="Yin X."/>
            <person name="Woodcroft B.J."/>
            <person name="Tyson G.W."/>
            <person name="Hugenholtz P."/>
            <person name="Polz M.F."/>
            <person name="Zhang T."/>
        </authorList>
    </citation>
    <scope>NUCLEOTIDE SEQUENCE</scope>
    <source>
        <strain evidence="21">HKST-UBA01</strain>
    </source>
</reference>
<evidence type="ECO:0000313" key="22">
    <source>
        <dbReference type="Proteomes" id="UP000697710"/>
    </source>
</evidence>
<accession>A0A956LZK8</accession>
<dbReference type="PROSITE" id="PS51671">
    <property type="entry name" value="ACT"/>
    <property type="match status" value="1"/>
</dbReference>
<comment type="pathway">
    <text evidence="5">Metabolic intermediate biosynthesis; prephenate biosynthesis; prephenate from chorismate: step 1/1.</text>
</comment>
<dbReference type="PIRSF" id="PIRSF001500">
    <property type="entry name" value="Chor_mut_pdt_Ppr"/>
    <property type="match status" value="1"/>
</dbReference>
<evidence type="ECO:0000256" key="16">
    <source>
        <dbReference type="ARBA" id="ARBA00031520"/>
    </source>
</evidence>
<reference evidence="21" key="1">
    <citation type="submission" date="2020-04" db="EMBL/GenBank/DDBJ databases">
        <authorList>
            <person name="Zhang T."/>
        </authorList>
    </citation>
    <scope>NUCLEOTIDE SEQUENCE</scope>
    <source>
        <strain evidence="21">HKST-UBA01</strain>
    </source>
</reference>
<dbReference type="Proteomes" id="UP000697710">
    <property type="component" value="Unassembled WGS sequence"/>
</dbReference>
<evidence type="ECO:0000259" key="19">
    <source>
        <dbReference type="PROSITE" id="PS51171"/>
    </source>
</evidence>
<evidence type="ECO:0000256" key="11">
    <source>
        <dbReference type="ARBA" id="ARBA00023222"/>
    </source>
</evidence>
<dbReference type="Pfam" id="PF01817">
    <property type="entry name" value="CM_2"/>
    <property type="match status" value="1"/>
</dbReference>
<dbReference type="InterPro" id="IPR036979">
    <property type="entry name" value="CM_dom_sf"/>
</dbReference>
<evidence type="ECO:0000256" key="5">
    <source>
        <dbReference type="ARBA" id="ARBA00004817"/>
    </source>
</evidence>
<dbReference type="Gene3D" id="3.40.190.10">
    <property type="entry name" value="Periplasmic binding protein-like II"/>
    <property type="match status" value="2"/>
</dbReference>
<dbReference type="GO" id="GO:0004664">
    <property type="term" value="F:prephenate dehydratase activity"/>
    <property type="evidence" value="ECO:0007669"/>
    <property type="project" value="UniProtKB-EC"/>
</dbReference>
<evidence type="ECO:0000313" key="21">
    <source>
        <dbReference type="EMBL" id="MCA9728123.1"/>
    </source>
</evidence>
<evidence type="ECO:0000256" key="2">
    <source>
        <dbReference type="ARBA" id="ARBA00002364"/>
    </source>
</evidence>
<keyword evidence="13" id="KW-0456">Lyase</keyword>
<dbReference type="AlphaFoldDB" id="A0A956LZK8"/>
<dbReference type="EMBL" id="JAGQHR010000304">
    <property type="protein sequence ID" value="MCA9728123.1"/>
    <property type="molecule type" value="Genomic_DNA"/>
</dbReference>
<keyword evidence="14" id="KW-0511">Multifunctional enzyme</keyword>
<comment type="caution">
    <text evidence="21">The sequence shown here is derived from an EMBL/GenBank/DDBJ whole genome shotgun (WGS) entry which is preliminary data.</text>
</comment>
<evidence type="ECO:0000256" key="13">
    <source>
        <dbReference type="ARBA" id="ARBA00023239"/>
    </source>
</evidence>
<dbReference type="Pfam" id="PF01842">
    <property type="entry name" value="ACT"/>
    <property type="match status" value="1"/>
</dbReference>
<evidence type="ECO:0000256" key="4">
    <source>
        <dbReference type="ARBA" id="ARBA00004741"/>
    </source>
</evidence>
<comment type="pathway">
    <text evidence="4">Amino-acid biosynthesis; L-phenylalanine biosynthesis; phenylpyruvate from prephenate: step 1/1.</text>
</comment>
<evidence type="ECO:0000256" key="15">
    <source>
        <dbReference type="ARBA" id="ARBA00031175"/>
    </source>
</evidence>
<dbReference type="InterPro" id="IPR001086">
    <property type="entry name" value="Preph_deHydtase"/>
</dbReference>
<dbReference type="GO" id="GO:0046417">
    <property type="term" value="P:chorismate metabolic process"/>
    <property type="evidence" value="ECO:0007669"/>
    <property type="project" value="InterPro"/>
</dbReference>
<comment type="catalytic activity">
    <reaction evidence="17">
        <text>prephenate + H(+) = 3-phenylpyruvate + CO2 + H2O</text>
        <dbReference type="Rhea" id="RHEA:21648"/>
        <dbReference type="ChEBI" id="CHEBI:15377"/>
        <dbReference type="ChEBI" id="CHEBI:15378"/>
        <dbReference type="ChEBI" id="CHEBI:16526"/>
        <dbReference type="ChEBI" id="CHEBI:18005"/>
        <dbReference type="ChEBI" id="CHEBI:29934"/>
        <dbReference type="EC" id="4.2.1.51"/>
    </reaction>
</comment>
<dbReference type="PROSITE" id="PS51171">
    <property type="entry name" value="PREPHENATE_DEHYDR_3"/>
    <property type="match status" value="1"/>
</dbReference>
<evidence type="ECO:0000256" key="6">
    <source>
        <dbReference type="ARBA" id="ARBA00013147"/>
    </source>
</evidence>
<dbReference type="InterPro" id="IPR002912">
    <property type="entry name" value="ACT_dom"/>
</dbReference>
<dbReference type="PANTHER" id="PTHR21022:SF19">
    <property type="entry name" value="PREPHENATE DEHYDRATASE-RELATED"/>
    <property type="match status" value="1"/>
</dbReference>
<feature type="domain" description="ACT" evidence="20">
    <location>
        <begin position="273"/>
        <end position="350"/>
    </location>
</feature>
<dbReference type="Pfam" id="PF00800">
    <property type="entry name" value="PDT"/>
    <property type="match status" value="1"/>
</dbReference>
<dbReference type="GO" id="GO:0004106">
    <property type="term" value="F:chorismate mutase activity"/>
    <property type="evidence" value="ECO:0007669"/>
    <property type="project" value="UniProtKB-EC"/>
</dbReference>
<keyword evidence="9" id="KW-0028">Amino-acid biosynthesis</keyword>
<name>A0A956LZK8_UNCEI</name>